<evidence type="ECO:0000313" key="9">
    <source>
        <dbReference type="Proteomes" id="UP000663505"/>
    </source>
</evidence>
<feature type="domain" description="Type II secretion system protein GspF" evidence="7">
    <location>
        <begin position="164"/>
        <end position="289"/>
    </location>
</feature>
<feature type="transmembrane region" description="Helical" evidence="6">
    <location>
        <begin position="273"/>
        <end position="294"/>
    </location>
</feature>
<name>A0A9X7W0H0_9BACL</name>
<evidence type="ECO:0000256" key="5">
    <source>
        <dbReference type="ARBA" id="ARBA00023136"/>
    </source>
</evidence>
<dbReference type="PANTHER" id="PTHR35007">
    <property type="entry name" value="INTEGRAL MEMBRANE PROTEIN-RELATED"/>
    <property type="match status" value="1"/>
</dbReference>
<evidence type="ECO:0000256" key="2">
    <source>
        <dbReference type="ARBA" id="ARBA00022475"/>
    </source>
</evidence>
<sequence length="303" mass="34151">MFFGALFITFALWTYIILTWLWSRRLRVQNRIETAMEWGHINTARVVAGTERRDPLMRRLFRVLGGRWFKAWSSERLSRLQTKLSQAGAPMHLSSKEWLGLRLAAVLIGSLAGMMLAIAMGLRMPAFLLWLAIAVLSFVGPDFWLSKRITKRQLLILKQLPSALDLLTVSVEAGLGFDQAIERLATKLSGPVAEEFGRTLREIQLGSPRAEALQRMAARTGVEAVRTFVSSVVQSERLGVGMAQVLRIQAAEVRRKRRMDAEERAMKAPVKMLFPLIMFVFPALFVVVLGPAAINMIKMFSTH</sequence>
<feature type="transmembrane region" description="Helical" evidence="6">
    <location>
        <begin position="6"/>
        <end position="23"/>
    </location>
</feature>
<dbReference type="Proteomes" id="UP000663505">
    <property type="component" value="Chromosome"/>
</dbReference>
<keyword evidence="9" id="KW-1185">Reference proteome</keyword>
<dbReference type="AlphaFoldDB" id="A0A9X7W0H0"/>
<reference evidence="8 9" key="1">
    <citation type="submission" date="2021-02" db="EMBL/GenBank/DDBJ databases">
        <title>Alicyclobacillus curvatus sp. nov. and Alicyclobacillus mengziensis sp. nov., two acidophilic bacteria isolated from acid mine drainage.</title>
        <authorList>
            <person name="Huang Y."/>
        </authorList>
    </citation>
    <scope>NUCLEOTIDE SEQUENCE [LARGE SCALE GENOMIC DNA]</scope>
    <source>
        <strain evidence="8 9">S30H14</strain>
    </source>
</reference>
<keyword evidence="3 6" id="KW-0812">Transmembrane</keyword>
<dbReference type="GO" id="GO:0005886">
    <property type="term" value="C:plasma membrane"/>
    <property type="evidence" value="ECO:0007669"/>
    <property type="project" value="UniProtKB-SubCell"/>
</dbReference>
<gene>
    <name evidence="8" type="ORF">JZ786_03995</name>
</gene>
<dbReference type="Pfam" id="PF00482">
    <property type="entry name" value="T2SSF"/>
    <property type="match status" value="1"/>
</dbReference>
<comment type="subcellular location">
    <subcellularLocation>
        <location evidence="1">Cell membrane</location>
        <topology evidence="1">Multi-pass membrane protein</topology>
    </subcellularLocation>
</comment>
<dbReference type="InterPro" id="IPR018076">
    <property type="entry name" value="T2SS_GspF_dom"/>
</dbReference>
<protein>
    <submittedName>
        <fullName evidence="8">Type II secretion system F family protein</fullName>
    </submittedName>
</protein>
<keyword evidence="4 6" id="KW-1133">Transmembrane helix</keyword>
<keyword evidence="2" id="KW-1003">Cell membrane</keyword>
<evidence type="ECO:0000256" key="3">
    <source>
        <dbReference type="ARBA" id="ARBA00022692"/>
    </source>
</evidence>
<feature type="transmembrane region" description="Helical" evidence="6">
    <location>
        <begin position="127"/>
        <end position="145"/>
    </location>
</feature>
<proteinExistence type="predicted"/>
<keyword evidence="5 6" id="KW-0472">Membrane</keyword>
<organism evidence="8 9">
    <name type="scientific">Alicyclobacillus mengziensis</name>
    <dbReference type="NCBI Taxonomy" id="2931921"/>
    <lineage>
        <taxon>Bacteria</taxon>
        <taxon>Bacillati</taxon>
        <taxon>Bacillota</taxon>
        <taxon>Bacilli</taxon>
        <taxon>Bacillales</taxon>
        <taxon>Alicyclobacillaceae</taxon>
        <taxon>Alicyclobacillus</taxon>
    </lineage>
</organism>
<dbReference type="RefSeq" id="WP_206657511.1">
    <property type="nucleotide sequence ID" value="NZ_CP071182.1"/>
</dbReference>
<evidence type="ECO:0000256" key="6">
    <source>
        <dbReference type="SAM" id="Phobius"/>
    </source>
</evidence>
<feature type="transmembrane region" description="Helical" evidence="6">
    <location>
        <begin position="99"/>
        <end position="121"/>
    </location>
</feature>
<dbReference type="PANTHER" id="PTHR35007:SF2">
    <property type="entry name" value="PILUS ASSEMBLE PROTEIN"/>
    <property type="match status" value="1"/>
</dbReference>
<evidence type="ECO:0000256" key="1">
    <source>
        <dbReference type="ARBA" id="ARBA00004651"/>
    </source>
</evidence>
<dbReference type="KEGG" id="afx:JZ786_03995"/>
<evidence type="ECO:0000259" key="7">
    <source>
        <dbReference type="Pfam" id="PF00482"/>
    </source>
</evidence>
<evidence type="ECO:0000256" key="4">
    <source>
        <dbReference type="ARBA" id="ARBA00022989"/>
    </source>
</evidence>
<evidence type="ECO:0000313" key="8">
    <source>
        <dbReference type="EMBL" id="QSO48175.1"/>
    </source>
</evidence>
<accession>A0A9X7W0H0</accession>
<dbReference type="EMBL" id="CP071182">
    <property type="protein sequence ID" value="QSO48175.1"/>
    <property type="molecule type" value="Genomic_DNA"/>
</dbReference>